<keyword evidence="3" id="KW-1185">Reference proteome</keyword>
<evidence type="ECO:0000256" key="1">
    <source>
        <dbReference type="SAM" id="MobiDB-lite"/>
    </source>
</evidence>
<feature type="region of interest" description="Disordered" evidence="1">
    <location>
        <begin position="1"/>
        <end position="119"/>
    </location>
</feature>
<evidence type="ECO:0000313" key="2">
    <source>
        <dbReference type="EMBL" id="KZT58826.1"/>
    </source>
</evidence>
<sequence>MSRSHPIGSQEAGGGPSFVNGHWEGPSQPRRTGTGPSLRPFSVRARRLPDWETTGMGPTAKTGRAFSSATSLPKPTCSSVPTTADAPAGPLLLSSSAITVPPPSSASPHTHPFQMDYHG</sequence>
<proteinExistence type="predicted"/>
<evidence type="ECO:0000313" key="3">
    <source>
        <dbReference type="Proteomes" id="UP000076842"/>
    </source>
</evidence>
<organism evidence="2 3">
    <name type="scientific">Calocera cornea HHB12733</name>
    <dbReference type="NCBI Taxonomy" id="1353952"/>
    <lineage>
        <taxon>Eukaryota</taxon>
        <taxon>Fungi</taxon>
        <taxon>Dikarya</taxon>
        <taxon>Basidiomycota</taxon>
        <taxon>Agaricomycotina</taxon>
        <taxon>Dacrymycetes</taxon>
        <taxon>Dacrymycetales</taxon>
        <taxon>Dacrymycetaceae</taxon>
        <taxon>Calocera</taxon>
    </lineage>
</organism>
<gene>
    <name evidence="2" type="ORF">CALCODRAFT_494526</name>
</gene>
<dbReference type="Proteomes" id="UP000076842">
    <property type="component" value="Unassembled WGS sequence"/>
</dbReference>
<dbReference type="InParanoid" id="A0A165H3N3"/>
<reference evidence="2 3" key="1">
    <citation type="journal article" date="2016" name="Mol. Biol. Evol.">
        <title>Comparative Genomics of Early-Diverging Mushroom-Forming Fungi Provides Insights into the Origins of Lignocellulose Decay Capabilities.</title>
        <authorList>
            <person name="Nagy L.G."/>
            <person name="Riley R."/>
            <person name="Tritt A."/>
            <person name="Adam C."/>
            <person name="Daum C."/>
            <person name="Floudas D."/>
            <person name="Sun H."/>
            <person name="Yadav J.S."/>
            <person name="Pangilinan J."/>
            <person name="Larsson K.H."/>
            <person name="Matsuura K."/>
            <person name="Barry K."/>
            <person name="Labutti K."/>
            <person name="Kuo R."/>
            <person name="Ohm R.A."/>
            <person name="Bhattacharya S.S."/>
            <person name="Shirouzu T."/>
            <person name="Yoshinaga Y."/>
            <person name="Martin F.M."/>
            <person name="Grigoriev I.V."/>
            <person name="Hibbett D.S."/>
        </authorList>
    </citation>
    <scope>NUCLEOTIDE SEQUENCE [LARGE SCALE GENOMIC DNA]</scope>
    <source>
        <strain evidence="2 3">HHB12733</strain>
    </source>
</reference>
<accession>A0A165H3N3</accession>
<dbReference type="EMBL" id="KV423947">
    <property type="protein sequence ID" value="KZT58826.1"/>
    <property type="molecule type" value="Genomic_DNA"/>
</dbReference>
<dbReference type="AlphaFoldDB" id="A0A165H3N3"/>
<name>A0A165H3N3_9BASI</name>
<feature type="compositionally biased region" description="Polar residues" evidence="1">
    <location>
        <begin position="65"/>
        <end position="82"/>
    </location>
</feature>
<protein>
    <submittedName>
        <fullName evidence="2">Uncharacterized protein</fullName>
    </submittedName>
</protein>